<name>K1U8R3_9ZZZZ</name>
<protein>
    <submittedName>
        <fullName evidence="2">Radical SAM domain protein</fullName>
    </submittedName>
</protein>
<evidence type="ECO:0000313" key="2">
    <source>
        <dbReference type="EMBL" id="EKC81662.1"/>
    </source>
</evidence>
<proteinExistence type="predicted"/>
<feature type="non-terminal residue" evidence="2">
    <location>
        <position position="1"/>
    </location>
</feature>
<dbReference type="NCBIfam" id="TIGR04085">
    <property type="entry name" value="rSAM_more_4Fe4S"/>
    <property type="match status" value="1"/>
</dbReference>
<gene>
    <name evidence="2" type="ORF">LEA_00107</name>
</gene>
<dbReference type="InterPro" id="IPR023885">
    <property type="entry name" value="4Fe4S-binding_SPASM_dom"/>
</dbReference>
<sequence>TTEFLRQEDKKTNSECRTCCCTAGYNQITIEANGDIFPCNLFVEPEFRLGTMSEIDDLRKLFYTNDGFFVCPCVQKFEPSEFEPCKNCNINYFCWSCVYPMYKIDEKEFKERCAYKKEILKNI</sequence>
<feature type="domain" description="4Fe4S-binding SPASM" evidence="1">
    <location>
        <begin position="21"/>
        <end position="89"/>
    </location>
</feature>
<dbReference type="EMBL" id="AJWY01000079">
    <property type="protein sequence ID" value="EKC81662.1"/>
    <property type="molecule type" value="Genomic_DNA"/>
</dbReference>
<accession>K1U8R3</accession>
<dbReference type="SUPFAM" id="SSF102114">
    <property type="entry name" value="Radical SAM enzymes"/>
    <property type="match status" value="1"/>
</dbReference>
<dbReference type="Pfam" id="PF13186">
    <property type="entry name" value="SPASM"/>
    <property type="match status" value="1"/>
</dbReference>
<comment type="caution">
    <text evidence="2">The sequence shown here is derived from an EMBL/GenBank/DDBJ whole genome shotgun (WGS) entry which is preliminary data.</text>
</comment>
<dbReference type="InterPro" id="IPR058240">
    <property type="entry name" value="rSAM_sf"/>
</dbReference>
<dbReference type="Gene3D" id="3.20.20.70">
    <property type="entry name" value="Aldolase class I"/>
    <property type="match status" value="1"/>
</dbReference>
<organism evidence="2">
    <name type="scientific">human gut metagenome</name>
    <dbReference type="NCBI Taxonomy" id="408170"/>
    <lineage>
        <taxon>unclassified sequences</taxon>
        <taxon>metagenomes</taxon>
        <taxon>organismal metagenomes</taxon>
    </lineage>
</organism>
<evidence type="ECO:0000259" key="1">
    <source>
        <dbReference type="Pfam" id="PF13186"/>
    </source>
</evidence>
<dbReference type="InterPro" id="IPR013785">
    <property type="entry name" value="Aldolase_TIM"/>
</dbReference>
<dbReference type="AlphaFoldDB" id="K1U8R3"/>
<reference evidence="2" key="1">
    <citation type="journal article" date="2013" name="Environ. Microbiol.">
        <title>Microbiota from the distal guts of lean and obese adolescents exhibit partial functional redundancy besides clear differences in community structure.</title>
        <authorList>
            <person name="Ferrer M."/>
            <person name="Ruiz A."/>
            <person name="Lanza F."/>
            <person name="Haange S.B."/>
            <person name="Oberbach A."/>
            <person name="Till H."/>
            <person name="Bargiela R."/>
            <person name="Campoy C."/>
            <person name="Segura M.T."/>
            <person name="Richter M."/>
            <person name="von Bergen M."/>
            <person name="Seifert J."/>
            <person name="Suarez A."/>
        </authorList>
    </citation>
    <scope>NUCLEOTIDE SEQUENCE</scope>
</reference>